<gene>
    <name evidence="5" type="ORF">AMS68_006743</name>
</gene>
<protein>
    <recommendedName>
        <fullName evidence="4">Aldehyde dehydrogenase domain-containing protein</fullName>
    </recommendedName>
</protein>
<dbReference type="InterPro" id="IPR016161">
    <property type="entry name" value="Ald_DH/histidinol_DH"/>
</dbReference>
<name>A0A6H0Y2Q4_9PEZI</name>
<dbReference type="Gene3D" id="3.40.309.10">
    <property type="entry name" value="Aldehyde Dehydrogenase, Chain A, domain 2"/>
    <property type="match status" value="1"/>
</dbReference>
<dbReference type="InterPro" id="IPR015590">
    <property type="entry name" value="Aldehyde_DH_dom"/>
</dbReference>
<dbReference type="Proteomes" id="UP000503462">
    <property type="component" value="Chromosome 4"/>
</dbReference>
<proteinExistence type="inferred from homology"/>
<dbReference type="Gene3D" id="3.40.605.10">
    <property type="entry name" value="Aldehyde Dehydrogenase, Chain A, domain 1"/>
    <property type="match status" value="1"/>
</dbReference>
<reference evidence="5 6" key="1">
    <citation type="journal article" date="2016" name="Sci. Rep.">
        <title>Peltaster fructicola genome reveals evolution from an invasive phytopathogen to an ectophytic parasite.</title>
        <authorList>
            <person name="Xu C."/>
            <person name="Chen H."/>
            <person name="Gleason M.L."/>
            <person name="Xu J.R."/>
            <person name="Liu H."/>
            <person name="Zhang R."/>
            <person name="Sun G."/>
        </authorList>
    </citation>
    <scope>NUCLEOTIDE SEQUENCE [LARGE SCALE GENOMIC DNA]</scope>
    <source>
        <strain evidence="5 6">LNHT1506</strain>
    </source>
</reference>
<comment type="pathway">
    <text evidence="1">Amino-acid degradation; 4-aminobutanoate degradation.</text>
</comment>
<keyword evidence="3" id="KW-0560">Oxidoreductase</keyword>
<dbReference type="PANTHER" id="PTHR43353:SF7">
    <property type="entry name" value="SUCCINATE SEMIALDEHYDE DEHYDROGENASE (EUROFUNG)"/>
    <property type="match status" value="1"/>
</dbReference>
<comment type="similarity">
    <text evidence="2">Belongs to the aldehyde dehydrogenase family.</text>
</comment>
<feature type="domain" description="Aldehyde dehydrogenase" evidence="4">
    <location>
        <begin position="25"/>
        <end position="506"/>
    </location>
</feature>
<evidence type="ECO:0000256" key="3">
    <source>
        <dbReference type="ARBA" id="ARBA00023002"/>
    </source>
</evidence>
<dbReference type="SUPFAM" id="SSF53720">
    <property type="entry name" value="ALDH-like"/>
    <property type="match status" value="1"/>
</dbReference>
<dbReference type="FunFam" id="3.40.605.10:FF:000023">
    <property type="entry name" value="Succinate-semialdehyde dehydrogenase (Eurofung)"/>
    <property type="match status" value="1"/>
</dbReference>
<evidence type="ECO:0000256" key="2">
    <source>
        <dbReference type="ARBA" id="ARBA00009986"/>
    </source>
</evidence>
<dbReference type="EMBL" id="CP051142">
    <property type="protein sequence ID" value="QIX01226.1"/>
    <property type="molecule type" value="Genomic_DNA"/>
</dbReference>
<keyword evidence="6" id="KW-1185">Reference proteome</keyword>
<sequence length="515" mass="55920">MAPQLPFELSNPELFRDKALVGGEWIDAKSGKRFDVYDPGNGKVWATAPDMDAEDTDAAVKAAYDAFESYKKVNPRTRAQRLLKWDQLIRENRDDIAKIVTYETGKPIAESQAELDYALGFTWWFAGEAERVQGTIAIAAAPNRRILTIKQPIGVAVALVPWNFPIAMILRKCSAALAAGCTMVVKPSPETPFSVLTLAYLAEKAGFEKGVFSVLTTSLDKTPSLSEALCRHPLVKKVTFTGSTRVGKIISKICADGLKKVTLELGGNCPFLVFDDADIEQAVTQLMALKWRHAGQACITANRVYVQAGIYDKFTEVLATKTKELVIGHGAEKKTTLGPVTTPRSLEKAEAQVEDAKKLGGKIVMGGKRLHGTPGYDGYFFEPTIITGATGDMQIAAEETFAPVLPLFKFDTEEEAIKRANDTSMGLASCESNVVMFSALLMPTDCFTKNVDRLWRLFETLEAGMIGLNTGNSSAAESPFGGIKESGIGKESGKDVAISEYMISKTGTLTLDGHF</sequence>
<dbReference type="GO" id="GO:0005737">
    <property type="term" value="C:cytoplasm"/>
    <property type="evidence" value="ECO:0007669"/>
    <property type="project" value="TreeGrafter"/>
</dbReference>
<dbReference type="InterPro" id="IPR016163">
    <property type="entry name" value="Ald_DH_C"/>
</dbReference>
<dbReference type="AlphaFoldDB" id="A0A6H0Y2Q4"/>
<accession>A0A6H0Y2Q4</accession>
<dbReference type="InterPro" id="IPR050740">
    <property type="entry name" value="Aldehyde_DH_Superfamily"/>
</dbReference>
<dbReference type="Pfam" id="PF00171">
    <property type="entry name" value="Aldedh"/>
    <property type="match status" value="1"/>
</dbReference>
<evidence type="ECO:0000313" key="6">
    <source>
        <dbReference type="Proteomes" id="UP000503462"/>
    </source>
</evidence>
<evidence type="ECO:0000259" key="4">
    <source>
        <dbReference type="Pfam" id="PF00171"/>
    </source>
</evidence>
<dbReference type="GO" id="GO:0004777">
    <property type="term" value="F:succinate-semialdehyde dehydrogenase (NAD+) activity"/>
    <property type="evidence" value="ECO:0007669"/>
    <property type="project" value="TreeGrafter"/>
</dbReference>
<evidence type="ECO:0000313" key="5">
    <source>
        <dbReference type="EMBL" id="QIX01226.1"/>
    </source>
</evidence>
<dbReference type="FunFam" id="3.40.309.10:FF:000004">
    <property type="entry name" value="Succinate-semialdehyde dehydrogenase I"/>
    <property type="match status" value="1"/>
</dbReference>
<dbReference type="OrthoDB" id="310895at2759"/>
<dbReference type="PANTHER" id="PTHR43353">
    <property type="entry name" value="SUCCINATE-SEMIALDEHYDE DEHYDROGENASE, MITOCHONDRIAL"/>
    <property type="match status" value="1"/>
</dbReference>
<organism evidence="5 6">
    <name type="scientific">Peltaster fructicola</name>
    <dbReference type="NCBI Taxonomy" id="286661"/>
    <lineage>
        <taxon>Eukaryota</taxon>
        <taxon>Fungi</taxon>
        <taxon>Dikarya</taxon>
        <taxon>Ascomycota</taxon>
        <taxon>Pezizomycotina</taxon>
        <taxon>Dothideomycetes</taxon>
        <taxon>Dothideomycetes incertae sedis</taxon>
        <taxon>Peltaster</taxon>
    </lineage>
</organism>
<evidence type="ECO:0000256" key="1">
    <source>
        <dbReference type="ARBA" id="ARBA00005176"/>
    </source>
</evidence>
<dbReference type="InterPro" id="IPR016162">
    <property type="entry name" value="Ald_DH_N"/>
</dbReference>
<dbReference type="CDD" id="cd07103">
    <property type="entry name" value="ALDH_F5_SSADH_GabD"/>
    <property type="match status" value="1"/>
</dbReference>
<dbReference type="GO" id="GO:0009450">
    <property type="term" value="P:gamma-aminobutyric acid catabolic process"/>
    <property type="evidence" value="ECO:0007669"/>
    <property type="project" value="TreeGrafter"/>
</dbReference>